<dbReference type="EMBL" id="CAEZXX010000078">
    <property type="protein sequence ID" value="CAB4712257.1"/>
    <property type="molecule type" value="Genomic_DNA"/>
</dbReference>
<protein>
    <submittedName>
        <fullName evidence="2">Unannotated protein</fullName>
    </submittedName>
</protein>
<feature type="compositionally biased region" description="Polar residues" evidence="1">
    <location>
        <begin position="13"/>
        <end position="26"/>
    </location>
</feature>
<evidence type="ECO:0000256" key="1">
    <source>
        <dbReference type="SAM" id="MobiDB-lite"/>
    </source>
</evidence>
<proteinExistence type="predicted"/>
<name>A0A6J6QLN0_9ZZZZ</name>
<dbReference type="AlphaFoldDB" id="A0A6J6QLN0"/>
<reference evidence="2" key="1">
    <citation type="submission" date="2020-05" db="EMBL/GenBank/DDBJ databases">
        <authorList>
            <person name="Chiriac C."/>
            <person name="Salcher M."/>
            <person name="Ghai R."/>
            <person name="Kavagutti S V."/>
        </authorList>
    </citation>
    <scope>NUCLEOTIDE SEQUENCE</scope>
</reference>
<accession>A0A6J6QLN0</accession>
<gene>
    <name evidence="2" type="ORF">UFOPK2602_01228</name>
</gene>
<sequence>MSVGCTPAFTRKYQPNRSSTPYTQSQWKRMRTSTMAHATMAQAAPSHPRLVPLP</sequence>
<feature type="region of interest" description="Disordered" evidence="1">
    <location>
        <begin position="1"/>
        <end position="26"/>
    </location>
</feature>
<organism evidence="2">
    <name type="scientific">freshwater metagenome</name>
    <dbReference type="NCBI Taxonomy" id="449393"/>
    <lineage>
        <taxon>unclassified sequences</taxon>
        <taxon>metagenomes</taxon>
        <taxon>ecological metagenomes</taxon>
    </lineage>
</organism>
<evidence type="ECO:0000313" key="2">
    <source>
        <dbReference type="EMBL" id="CAB4712257.1"/>
    </source>
</evidence>